<keyword evidence="3" id="KW-1185">Reference proteome</keyword>
<feature type="transmembrane region" description="Helical" evidence="1">
    <location>
        <begin position="6"/>
        <end position="24"/>
    </location>
</feature>
<dbReference type="AlphaFoldDB" id="A0A2H3BR33"/>
<organism evidence="2 3">
    <name type="scientific">Armillaria solidipes</name>
    <dbReference type="NCBI Taxonomy" id="1076256"/>
    <lineage>
        <taxon>Eukaryota</taxon>
        <taxon>Fungi</taxon>
        <taxon>Dikarya</taxon>
        <taxon>Basidiomycota</taxon>
        <taxon>Agaricomycotina</taxon>
        <taxon>Agaricomycetes</taxon>
        <taxon>Agaricomycetidae</taxon>
        <taxon>Agaricales</taxon>
        <taxon>Marasmiineae</taxon>
        <taxon>Physalacriaceae</taxon>
        <taxon>Armillaria</taxon>
    </lineage>
</organism>
<reference evidence="3" key="1">
    <citation type="journal article" date="2017" name="Nat. Ecol. Evol.">
        <title>Genome expansion and lineage-specific genetic innovations in the forest pathogenic fungi Armillaria.</title>
        <authorList>
            <person name="Sipos G."/>
            <person name="Prasanna A.N."/>
            <person name="Walter M.C."/>
            <person name="O'Connor E."/>
            <person name="Balint B."/>
            <person name="Krizsan K."/>
            <person name="Kiss B."/>
            <person name="Hess J."/>
            <person name="Varga T."/>
            <person name="Slot J."/>
            <person name="Riley R."/>
            <person name="Boka B."/>
            <person name="Rigling D."/>
            <person name="Barry K."/>
            <person name="Lee J."/>
            <person name="Mihaltcheva S."/>
            <person name="LaButti K."/>
            <person name="Lipzen A."/>
            <person name="Waldron R."/>
            <person name="Moloney N.M."/>
            <person name="Sperisen C."/>
            <person name="Kredics L."/>
            <person name="Vagvoelgyi C."/>
            <person name="Patrignani A."/>
            <person name="Fitzpatrick D."/>
            <person name="Nagy I."/>
            <person name="Doyle S."/>
            <person name="Anderson J.B."/>
            <person name="Grigoriev I.V."/>
            <person name="Gueldener U."/>
            <person name="Muensterkoetter M."/>
            <person name="Nagy L.G."/>
        </authorList>
    </citation>
    <scope>NUCLEOTIDE SEQUENCE [LARGE SCALE GENOMIC DNA]</scope>
    <source>
        <strain evidence="3">28-4</strain>
    </source>
</reference>
<keyword evidence="1" id="KW-0472">Membrane</keyword>
<feature type="transmembrane region" description="Helical" evidence="1">
    <location>
        <begin position="36"/>
        <end position="54"/>
    </location>
</feature>
<evidence type="ECO:0000313" key="2">
    <source>
        <dbReference type="EMBL" id="PBK73335.1"/>
    </source>
</evidence>
<name>A0A2H3BR33_9AGAR</name>
<proteinExistence type="predicted"/>
<evidence type="ECO:0000313" key="3">
    <source>
        <dbReference type="Proteomes" id="UP000218334"/>
    </source>
</evidence>
<keyword evidence="1" id="KW-0812">Transmembrane</keyword>
<protein>
    <submittedName>
        <fullName evidence="2">Uncharacterized protein</fullName>
    </submittedName>
</protein>
<gene>
    <name evidence="2" type="ORF">ARMSODRAFT_628886</name>
</gene>
<evidence type="ECO:0000256" key="1">
    <source>
        <dbReference type="SAM" id="Phobius"/>
    </source>
</evidence>
<sequence length="57" mass="6835">MIIPLLWISFHFCAYALWGSLLCSMQKICLAWADRMIYYPHVYFVVTTIVYASLEWR</sequence>
<keyword evidence="1" id="KW-1133">Transmembrane helix</keyword>
<dbReference type="EMBL" id="KZ293420">
    <property type="protein sequence ID" value="PBK73335.1"/>
    <property type="molecule type" value="Genomic_DNA"/>
</dbReference>
<accession>A0A2H3BR33</accession>
<dbReference type="Proteomes" id="UP000218334">
    <property type="component" value="Unassembled WGS sequence"/>
</dbReference>